<protein>
    <submittedName>
        <fullName evidence="2">Uncharacterized protein</fullName>
    </submittedName>
</protein>
<evidence type="ECO:0000256" key="1">
    <source>
        <dbReference type="SAM" id="MobiDB-lite"/>
    </source>
</evidence>
<proteinExistence type="predicted"/>
<dbReference type="EMBL" id="CM000833">
    <property type="protein sequence ID" value="EET04745.1"/>
    <property type="molecule type" value="Genomic_DNA"/>
</dbReference>
<dbReference type="HOGENOM" id="CLU_207698_0_0_4"/>
<accession>A0A0E1VUY1</accession>
<sequence length="45" mass="4785">MRRASRADGGRPPSLIIADRFAADPPLAPPPRLDARGNPPPRSPT</sequence>
<gene>
    <name evidence="2" type="ORF">BURPS1710A_A0978</name>
</gene>
<reference evidence="2" key="1">
    <citation type="submission" date="2009-05" db="EMBL/GenBank/DDBJ databases">
        <authorList>
            <person name="Harkins D.M."/>
            <person name="DeShazer D."/>
            <person name="Woods D.E."/>
            <person name="Brinkac L.M."/>
            <person name="Brown K.A."/>
            <person name="Hung G.C."/>
            <person name="Tuanyok A."/>
            <person name="Zhang B."/>
            <person name="Nierman W.C."/>
        </authorList>
    </citation>
    <scope>NUCLEOTIDE SEQUENCE [LARGE SCALE GENOMIC DNA]</scope>
    <source>
        <strain evidence="2">1710a</strain>
    </source>
</reference>
<organism evidence="2">
    <name type="scientific">Burkholderia pseudomallei 1710a</name>
    <dbReference type="NCBI Taxonomy" id="320371"/>
    <lineage>
        <taxon>Bacteria</taxon>
        <taxon>Pseudomonadati</taxon>
        <taxon>Pseudomonadota</taxon>
        <taxon>Betaproteobacteria</taxon>
        <taxon>Burkholderiales</taxon>
        <taxon>Burkholderiaceae</taxon>
        <taxon>Burkholderia</taxon>
        <taxon>pseudomallei group</taxon>
    </lineage>
</organism>
<feature type="region of interest" description="Disordered" evidence="1">
    <location>
        <begin position="1"/>
        <end position="45"/>
    </location>
</feature>
<name>A0A0E1VUY1_BURPE</name>
<evidence type="ECO:0000313" key="2">
    <source>
        <dbReference type="EMBL" id="EET04745.1"/>
    </source>
</evidence>
<feature type="compositionally biased region" description="Pro residues" evidence="1">
    <location>
        <begin position="26"/>
        <end position="45"/>
    </location>
</feature>
<dbReference type="AlphaFoldDB" id="A0A0E1VUY1"/>
<dbReference type="Proteomes" id="UP000001812">
    <property type="component" value="Chromosome II"/>
</dbReference>